<feature type="transmembrane region" description="Helical" evidence="15">
    <location>
        <begin position="113"/>
        <end position="135"/>
    </location>
</feature>
<dbReference type="GO" id="GO:0006171">
    <property type="term" value="P:cAMP biosynthetic process"/>
    <property type="evidence" value="ECO:0007669"/>
    <property type="project" value="UniProtKB-KW"/>
</dbReference>
<evidence type="ECO:0000256" key="4">
    <source>
        <dbReference type="ARBA" id="ARBA00012201"/>
    </source>
</evidence>
<comment type="cofactor">
    <cofactor evidence="2">
        <name>Mg(2+)</name>
        <dbReference type="ChEBI" id="CHEBI:18420"/>
    </cofactor>
</comment>
<feature type="transmembrane region" description="Helical" evidence="15">
    <location>
        <begin position="208"/>
        <end position="228"/>
    </location>
</feature>
<dbReference type="EC" id="4.6.1.1" evidence="4"/>
<evidence type="ECO:0000256" key="14">
    <source>
        <dbReference type="RuleBase" id="RU000405"/>
    </source>
</evidence>
<evidence type="ECO:0000313" key="17">
    <source>
        <dbReference type="EMBL" id="ALC44268.1"/>
    </source>
</evidence>
<evidence type="ECO:0000256" key="15">
    <source>
        <dbReference type="SAM" id="Phobius"/>
    </source>
</evidence>
<keyword evidence="11" id="KW-0115">cAMP biosynthesis</keyword>
<evidence type="ECO:0000256" key="2">
    <source>
        <dbReference type="ARBA" id="ARBA00001946"/>
    </source>
</evidence>
<evidence type="ECO:0000256" key="3">
    <source>
        <dbReference type="ARBA" id="ARBA00004141"/>
    </source>
</evidence>
<dbReference type="PROSITE" id="PS00452">
    <property type="entry name" value="GUANYLATE_CYCLASE_1"/>
    <property type="match status" value="1"/>
</dbReference>
<evidence type="ECO:0000259" key="16">
    <source>
        <dbReference type="PROSITE" id="PS50125"/>
    </source>
</evidence>
<dbReference type="SUPFAM" id="SSF55073">
    <property type="entry name" value="Nucleotide cyclase"/>
    <property type="match status" value="2"/>
</dbReference>
<dbReference type="OMA" id="WYMYASS"/>
<comment type="subcellular location">
    <subcellularLocation>
        <location evidence="3">Membrane</location>
        <topology evidence="3">Multi-pass membrane protein</topology>
    </subcellularLocation>
</comment>
<dbReference type="InterPro" id="IPR029787">
    <property type="entry name" value="Nucleotide_cyclase"/>
</dbReference>
<feature type="transmembrane region" description="Helical" evidence="15">
    <location>
        <begin position="83"/>
        <end position="101"/>
    </location>
</feature>
<dbReference type="Proteomes" id="UP000494163">
    <property type="component" value="Chromosome 3L"/>
</dbReference>
<evidence type="ECO:0000256" key="12">
    <source>
        <dbReference type="ARBA" id="ARBA00023136"/>
    </source>
</evidence>
<keyword evidence="18" id="KW-1185">Reference proteome</keyword>
<protein>
    <recommendedName>
        <fullName evidence="4">adenylate cyclase</fullName>
        <ecNumber evidence="4">4.6.1.1</ecNumber>
    </recommendedName>
</protein>
<feature type="transmembrane region" description="Helical" evidence="15">
    <location>
        <begin position="577"/>
        <end position="596"/>
    </location>
</feature>
<keyword evidence="8" id="KW-0067">ATP-binding</keyword>
<reference evidence="17 18" key="1">
    <citation type="submission" date="2015-08" db="EMBL/GenBank/DDBJ databases">
        <title>Ancestral chromatin configuration constrains chromatin evolution on differentiating sex chromosomes in Drosophila.</title>
        <authorList>
            <person name="Zhou Q."/>
            <person name="Bachtrog D."/>
        </authorList>
    </citation>
    <scope>NUCLEOTIDE SEQUENCE [LARGE SCALE GENOMIC DNA]</scope>
    <source>
        <tissue evidence="17">Whole larvae</tissue>
    </source>
</reference>
<name>A0A0M5IYV0_DROBS</name>
<evidence type="ECO:0000256" key="5">
    <source>
        <dbReference type="ARBA" id="ARBA00022692"/>
    </source>
</evidence>
<evidence type="ECO:0000256" key="10">
    <source>
        <dbReference type="ARBA" id="ARBA00022989"/>
    </source>
</evidence>
<accession>A0A0M5IYV0</accession>
<dbReference type="PANTHER" id="PTHR45627">
    <property type="entry name" value="ADENYLATE CYCLASE TYPE 1"/>
    <property type="match status" value="1"/>
</dbReference>
<evidence type="ECO:0000313" key="18">
    <source>
        <dbReference type="Proteomes" id="UP000494163"/>
    </source>
</evidence>
<dbReference type="CDD" id="cd07302">
    <property type="entry name" value="CHD"/>
    <property type="match status" value="2"/>
</dbReference>
<dbReference type="GO" id="GO:0046872">
    <property type="term" value="F:metal ion binding"/>
    <property type="evidence" value="ECO:0007669"/>
    <property type="project" value="UniProtKB-KW"/>
</dbReference>
<dbReference type="PROSITE" id="PS50125">
    <property type="entry name" value="GUANYLATE_CYCLASE_2"/>
    <property type="match status" value="2"/>
</dbReference>
<proteinExistence type="inferred from homology"/>
<comment type="catalytic activity">
    <reaction evidence="1">
        <text>ATP = 3',5'-cyclic AMP + diphosphate</text>
        <dbReference type="Rhea" id="RHEA:15389"/>
        <dbReference type="ChEBI" id="CHEBI:30616"/>
        <dbReference type="ChEBI" id="CHEBI:33019"/>
        <dbReference type="ChEBI" id="CHEBI:58165"/>
        <dbReference type="EC" id="4.6.1.1"/>
    </reaction>
</comment>
<keyword evidence="10 15" id="KW-1133">Transmembrane helix</keyword>
<dbReference type="OrthoDB" id="10006362at2759"/>
<dbReference type="GO" id="GO:0005886">
    <property type="term" value="C:plasma membrane"/>
    <property type="evidence" value="ECO:0007669"/>
    <property type="project" value="TreeGrafter"/>
</dbReference>
<evidence type="ECO:0000256" key="9">
    <source>
        <dbReference type="ARBA" id="ARBA00022842"/>
    </source>
</evidence>
<evidence type="ECO:0000256" key="7">
    <source>
        <dbReference type="ARBA" id="ARBA00022741"/>
    </source>
</evidence>
<dbReference type="FunFam" id="3.30.70.1230:FF:000027">
    <property type="entry name" value="ACXA, isoform A"/>
    <property type="match status" value="1"/>
</dbReference>
<feature type="transmembrane region" description="Helical" evidence="15">
    <location>
        <begin position="733"/>
        <end position="752"/>
    </location>
</feature>
<evidence type="ECO:0000256" key="11">
    <source>
        <dbReference type="ARBA" id="ARBA00022998"/>
    </source>
</evidence>
<feature type="transmembrane region" description="Helical" evidence="15">
    <location>
        <begin position="708"/>
        <end position="726"/>
    </location>
</feature>
<dbReference type="GO" id="GO:0035556">
    <property type="term" value="P:intracellular signal transduction"/>
    <property type="evidence" value="ECO:0007669"/>
    <property type="project" value="InterPro"/>
</dbReference>
<feature type="transmembrane region" description="Helical" evidence="15">
    <location>
        <begin position="602"/>
        <end position="624"/>
    </location>
</feature>
<keyword evidence="6" id="KW-0479">Metal-binding</keyword>
<keyword evidence="7" id="KW-0547">Nucleotide-binding</keyword>
<sequence length="1099" mass="127000">MPLKRKKTLHCQLDFEDERAWQHDYLKKKCKEVELENDYFWYVIRLRNTALLVFMILHTILTLTHCILLLTTCEYTKLIKIDVISYAGANVAIILVLYVNFYKNLVFRQPWILYFTSIVAAFILVFVDLTINIVHVYQDDWILGSFYDTYILYMIYMFLPIPYIKGPLILGCTVSFLYILYFLIYLSTKYQYEFSNASQYYGISIDTIHYVCFNMLGAFFRLMSDIIVRSSFLDRHQYVMEDIALRSARKQEKLLLHSILPPQIALPIQEDIRNRIANAERPQRITRDHIMAVQMHPEVSILYADVVNYTHLTTTLSVKNLVRLLHDLFARFDLAASSFSVQRIKFLGDCYYCVGGLTKPNPEHASSCVDLGLCMIENIREVRAERNLNIDMRIGVHSGGLFAGVIGRAKLQFDIWGRDVMIANRLESTGLAGHIHISKRTLDMMTSHTHEILPPTEAAQNDAFLQKYGIETFLIAAAESGEFVKRGYDLDQLESVNVMKVASKTQLREESVIQELREEFKKLPSGAFIMRKFRCRRYQKGRKLDSSRPMLGALCLNYRDARLEYNYIHQPDYMLKYSILLAWFIGICLVYIQMVNSMKNVLVSYLVNITLILTMSSLVFITWYKRLCYWRFAANSDHVFTPFSCFMFRLADRIQHSLPIRICIYMYILVIYYSVISLMLMGCNRSEYILMHIEGKLYHYEPDLRSCFHPWVLTNIVCLVIGMSIIFTRIPMIVKLIASIVEALAYLIIILFQYDYIVHQSPTTNPYFISEYAHSILVVTTLFSLSLMERQTEFNNKVNFNWRIELAKKQRDADLANESITILLHNILPSHVVSVYLTSLAKGELYYEDYKMVAVMFATLKKFDMDLANLRVLNEIISEFDSVLKEYRSVYMVEKIKIVGCTYMAACGLDVRFSGRMRGDSGKGRESLPIQISRSTLLDHDDHVSELDVSYVMTSFALDLMRTLAMCTNYYKNMVIKESILSSDMSIGISSGEVMAGVVGASQVHYDIWGDAVNMASRMDSTGIAGHIQVTEETALTLRKNSVDCEYRGLTYVKGRGLMPTYFVGITEDFEFKFTQEESDPVYPRATFSASSEQSSSQR</sequence>
<dbReference type="FunFam" id="3.30.70.1230:FF:000024">
    <property type="entry name" value="ACXA, isoform A"/>
    <property type="match status" value="1"/>
</dbReference>
<feature type="transmembrane region" description="Helical" evidence="15">
    <location>
        <begin position="772"/>
        <end position="788"/>
    </location>
</feature>
<feature type="transmembrane region" description="Helical" evidence="15">
    <location>
        <begin position="662"/>
        <end position="681"/>
    </location>
</feature>
<evidence type="ECO:0000256" key="13">
    <source>
        <dbReference type="ARBA" id="ARBA00023239"/>
    </source>
</evidence>
<dbReference type="SMART" id="SM00044">
    <property type="entry name" value="CYCc"/>
    <property type="match status" value="2"/>
</dbReference>
<dbReference type="EMBL" id="CP012525">
    <property type="protein sequence ID" value="ALC44268.1"/>
    <property type="molecule type" value="Genomic_DNA"/>
</dbReference>
<keyword evidence="5 15" id="KW-0812">Transmembrane</keyword>
<dbReference type="GO" id="GO:0005524">
    <property type="term" value="F:ATP binding"/>
    <property type="evidence" value="ECO:0007669"/>
    <property type="project" value="UniProtKB-KW"/>
</dbReference>
<evidence type="ECO:0000256" key="6">
    <source>
        <dbReference type="ARBA" id="ARBA00022723"/>
    </source>
</evidence>
<feature type="transmembrane region" description="Helical" evidence="15">
    <location>
        <begin position="50"/>
        <end position="71"/>
    </location>
</feature>
<feature type="transmembrane region" description="Helical" evidence="15">
    <location>
        <begin position="141"/>
        <end position="161"/>
    </location>
</feature>
<dbReference type="InterPro" id="IPR018297">
    <property type="entry name" value="A/G_cyclase_CS"/>
</dbReference>
<dbReference type="AlphaFoldDB" id="A0A0M5IYV0"/>
<dbReference type="Gene3D" id="3.30.70.1230">
    <property type="entry name" value="Nucleotide cyclase"/>
    <property type="match status" value="2"/>
</dbReference>
<organism evidence="17 18">
    <name type="scientific">Drosophila busckii</name>
    <name type="common">Fruit fly</name>
    <dbReference type="NCBI Taxonomy" id="30019"/>
    <lineage>
        <taxon>Eukaryota</taxon>
        <taxon>Metazoa</taxon>
        <taxon>Ecdysozoa</taxon>
        <taxon>Arthropoda</taxon>
        <taxon>Hexapoda</taxon>
        <taxon>Insecta</taxon>
        <taxon>Pterygota</taxon>
        <taxon>Neoptera</taxon>
        <taxon>Endopterygota</taxon>
        <taxon>Diptera</taxon>
        <taxon>Brachycera</taxon>
        <taxon>Muscomorpha</taxon>
        <taxon>Ephydroidea</taxon>
        <taxon>Drosophilidae</taxon>
        <taxon>Drosophila</taxon>
    </lineage>
</organism>
<dbReference type="GO" id="GO:0004016">
    <property type="term" value="F:adenylate cyclase activity"/>
    <property type="evidence" value="ECO:0007669"/>
    <property type="project" value="UniProtKB-EC"/>
</dbReference>
<dbReference type="STRING" id="30019.A0A0M5IYV0"/>
<feature type="domain" description="Guanylate cyclase" evidence="16">
    <location>
        <begin position="844"/>
        <end position="1020"/>
    </location>
</feature>
<dbReference type="PANTHER" id="PTHR45627:SF23">
    <property type="entry name" value="AT30656P-RELATED"/>
    <property type="match status" value="1"/>
</dbReference>
<feature type="domain" description="Guanylate cyclase" evidence="16">
    <location>
        <begin position="300"/>
        <end position="427"/>
    </location>
</feature>
<dbReference type="InterPro" id="IPR001054">
    <property type="entry name" value="A/G_cyclase"/>
</dbReference>
<comment type="similarity">
    <text evidence="14">Belongs to the adenylyl cyclase class-4/guanylyl cyclase family.</text>
</comment>
<keyword evidence="9" id="KW-0460">Magnesium</keyword>
<dbReference type="GO" id="GO:0007189">
    <property type="term" value="P:adenylate cyclase-activating G protein-coupled receptor signaling pathway"/>
    <property type="evidence" value="ECO:0007669"/>
    <property type="project" value="TreeGrafter"/>
</dbReference>
<gene>
    <name evidence="17" type="ORF">Dbus_chr3Lg1434</name>
</gene>
<keyword evidence="13 14" id="KW-0456">Lyase</keyword>
<feature type="transmembrane region" description="Helical" evidence="15">
    <location>
        <begin position="168"/>
        <end position="188"/>
    </location>
</feature>
<keyword evidence="12 15" id="KW-0472">Membrane</keyword>
<evidence type="ECO:0000256" key="8">
    <source>
        <dbReference type="ARBA" id="ARBA00022840"/>
    </source>
</evidence>
<dbReference type="Pfam" id="PF00211">
    <property type="entry name" value="Guanylate_cyc"/>
    <property type="match status" value="2"/>
</dbReference>
<evidence type="ECO:0000256" key="1">
    <source>
        <dbReference type="ARBA" id="ARBA00001593"/>
    </source>
</evidence>